<evidence type="ECO:0000256" key="2">
    <source>
        <dbReference type="SAM" id="Phobius"/>
    </source>
</evidence>
<dbReference type="EMBL" id="JACOPS010000005">
    <property type="protein sequence ID" value="MBC5728929.1"/>
    <property type="molecule type" value="Genomic_DNA"/>
</dbReference>
<feature type="compositionally biased region" description="Basic and acidic residues" evidence="1">
    <location>
        <begin position="109"/>
        <end position="150"/>
    </location>
</feature>
<feature type="transmembrane region" description="Helical" evidence="2">
    <location>
        <begin position="435"/>
        <end position="459"/>
    </location>
</feature>
<proteinExistence type="predicted"/>
<name>A0ABR7HN15_9FIRM</name>
<feature type="transmembrane region" description="Helical" evidence="2">
    <location>
        <begin position="584"/>
        <end position="603"/>
    </location>
</feature>
<feature type="transmembrane region" description="Helical" evidence="2">
    <location>
        <begin position="391"/>
        <end position="414"/>
    </location>
</feature>
<feature type="compositionally biased region" description="Acidic residues" evidence="1">
    <location>
        <begin position="151"/>
        <end position="160"/>
    </location>
</feature>
<feature type="transmembrane region" description="Helical" evidence="2">
    <location>
        <begin position="556"/>
        <end position="578"/>
    </location>
</feature>
<gene>
    <name evidence="3" type="ORF">H8R91_10450</name>
</gene>
<dbReference type="SUPFAM" id="SSF81660">
    <property type="entry name" value="Metal cation-transporting ATPase, ATP-binding domain N"/>
    <property type="match status" value="1"/>
</dbReference>
<comment type="caution">
    <text evidence="3">The sequence shown here is derived from an EMBL/GenBank/DDBJ whole genome shotgun (WGS) entry which is preliminary data.</text>
</comment>
<keyword evidence="4" id="KW-1185">Reference proteome</keyword>
<protein>
    <recommendedName>
        <fullName evidence="5">Copper exporting ATPase</fullName>
    </recommendedName>
</protein>
<feature type="compositionally biased region" description="Polar residues" evidence="1">
    <location>
        <begin position="75"/>
        <end position="90"/>
    </location>
</feature>
<dbReference type="RefSeq" id="WP_186936080.1">
    <property type="nucleotide sequence ID" value="NZ_JACOPS010000005.1"/>
</dbReference>
<accession>A0ABR7HN15</accession>
<feature type="transmembrane region" description="Helical" evidence="2">
    <location>
        <begin position="465"/>
        <end position="486"/>
    </location>
</feature>
<dbReference type="InterPro" id="IPR023299">
    <property type="entry name" value="ATPase_P-typ_cyto_dom_N"/>
</dbReference>
<feature type="transmembrane region" description="Helical" evidence="2">
    <location>
        <begin position="361"/>
        <end position="385"/>
    </location>
</feature>
<evidence type="ECO:0008006" key="5">
    <source>
        <dbReference type="Google" id="ProtNLM"/>
    </source>
</evidence>
<reference evidence="3 4" key="1">
    <citation type="submission" date="2020-08" db="EMBL/GenBank/DDBJ databases">
        <title>Genome public.</title>
        <authorList>
            <person name="Liu C."/>
            <person name="Sun Q."/>
        </authorList>
    </citation>
    <scope>NUCLEOTIDE SEQUENCE [LARGE SCALE GENOMIC DNA]</scope>
    <source>
        <strain evidence="3 4">NSJ-71</strain>
    </source>
</reference>
<keyword evidence="2" id="KW-0472">Membrane</keyword>
<evidence type="ECO:0000313" key="4">
    <source>
        <dbReference type="Proteomes" id="UP000636755"/>
    </source>
</evidence>
<organism evidence="3 4">
    <name type="scientific">Ruminococcus intestinalis</name>
    <dbReference type="NCBI Taxonomy" id="2763066"/>
    <lineage>
        <taxon>Bacteria</taxon>
        <taxon>Bacillati</taxon>
        <taxon>Bacillota</taxon>
        <taxon>Clostridia</taxon>
        <taxon>Eubacteriales</taxon>
        <taxon>Oscillospiraceae</taxon>
        <taxon>Ruminococcus</taxon>
    </lineage>
</organism>
<dbReference type="Proteomes" id="UP000636755">
    <property type="component" value="Unassembled WGS sequence"/>
</dbReference>
<sequence length="913" mass="101043">MPNNQTNEDSKLIDRDREVDEILEESKYLLDQEKMELTAQKYRAKQPVAEIFSNADKKPRLENSNPLDVDKEQTVNENEISGDKTATTLQAELVLEGTDDDYPSPQNEILKETEKNTKQDKDEKSEEKQETALEENKSTEQTNSDEKTDTDSENEDDEEIVTLTPEYSEGTTFSQDILDDVDQFNDNETHIKSIHTIDIDITDDDTKPPKAPNEPQGKFDELFKTPEPDVKQHKKVIAKVPVYRKEGEQNALNVKAGKFSEVVGYEYEEYIKSKNPSVIAHVIKPETKRTVIVEEDDDEVEPLDFHSASEKIMSSLVGFFSKDASDDNDTPVKETEVVDDYMGEDDEKSIMQEINLNIKKLFGRTMLTGGLALVSIIITVLVRLFPQAICSAVFFAPVAYAVINFLLIGFSTFVNRVSIMSGLTPLTHFKGNSDTAVALAAVASVIQTVVSFFCLYGVTGFDINYYTVIVLVAFFANNLGKLLMVLRVKENFKFTAADGQRYAAKIYNNESVATQMMSGTAVEQPIIAYQHRTGFPSNFLKISYAPDPSEDLASKLAPATSIIAVVVALLYGIFFGSFSGAVNAFALVCAVCVPVSTLLAVNIPMYNLCKKLLPTGAMLSGYPSVKQFCDSTAVMIDANELFPADSVFLDGIKTFEDYNTDESLLCGIAILKEAKNPIAKVFEKVVDETEGDLPEVESVLYEDELGLVGWVNGERILVGNRELMTKYSVETPSIEYEDKYIQSGKQVTYVARAGRLIAMFVTHYIADSILMPELHRAEANGISILVHSTDCNITNDLICSLYNVFYRTVKVLPTGLGTVLKECKSTFEETSRAYLITNGKTSAFLKAVSGSVQIKRNISLSIVIQLISIVLGVLLTATLALYAGVGVLGTLEVLIYSMFWGVATLVAPLIHKT</sequence>
<feature type="region of interest" description="Disordered" evidence="1">
    <location>
        <begin position="201"/>
        <end position="223"/>
    </location>
</feature>
<evidence type="ECO:0000313" key="3">
    <source>
        <dbReference type="EMBL" id="MBC5728929.1"/>
    </source>
</evidence>
<keyword evidence="2" id="KW-0812">Transmembrane</keyword>
<feature type="transmembrane region" description="Helical" evidence="2">
    <location>
        <begin position="893"/>
        <end position="910"/>
    </location>
</feature>
<dbReference type="Gene3D" id="3.40.1110.10">
    <property type="entry name" value="Calcium-transporting ATPase, cytoplasmic domain N"/>
    <property type="match status" value="1"/>
</dbReference>
<feature type="region of interest" description="Disordered" evidence="1">
    <location>
        <begin position="49"/>
        <end position="175"/>
    </location>
</feature>
<keyword evidence="2" id="KW-1133">Transmembrane helix</keyword>
<evidence type="ECO:0000256" key="1">
    <source>
        <dbReference type="SAM" id="MobiDB-lite"/>
    </source>
</evidence>
<feature type="transmembrane region" description="Helical" evidence="2">
    <location>
        <begin position="862"/>
        <end position="887"/>
    </location>
</feature>